<comment type="caution">
    <text evidence="3">The sequence shown here is derived from an EMBL/GenBank/DDBJ whole genome shotgun (WGS) entry which is preliminary data.</text>
</comment>
<dbReference type="AlphaFoldDB" id="A0A432V0Y9"/>
<dbReference type="InterPro" id="IPR021682">
    <property type="entry name" value="DUF2933"/>
</dbReference>
<keyword evidence="2" id="KW-0472">Membrane</keyword>
<dbReference type="RefSeq" id="WP_128628408.1">
    <property type="nucleotide sequence ID" value="NZ_RKST01000032.1"/>
</dbReference>
<reference evidence="3 4" key="1">
    <citation type="submission" date="2018-11" db="EMBL/GenBank/DDBJ databases">
        <title>Pseudaminobacter arsenicus sp. nov., an arsenic-resistant bacterium isolated from arsenic-rich aquifers.</title>
        <authorList>
            <person name="Mu Y."/>
        </authorList>
    </citation>
    <scope>NUCLEOTIDE SEQUENCE [LARGE SCALE GENOMIC DNA]</scope>
    <source>
        <strain evidence="3 4">CB3</strain>
    </source>
</reference>
<evidence type="ECO:0000256" key="1">
    <source>
        <dbReference type="SAM" id="MobiDB-lite"/>
    </source>
</evidence>
<accession>A0A432V0Y9</accession>
<sequence>MTANNPDRSQDMRPVGHACGFWRSRAGLVALGFLLIGASVLLFEHRLHVLGYLPFVLLLACPLLHLFLHRGHGHGGHHRSAPPPRNRVDTGA</sequence>
<keyword evidence="4" id="KW-1185">Reference proteome</keyword>
<evidence type="ECO:0000313" key="4">
    <source>
        <dbReference type="Proteomes" id="UP000281647"/>
    </source>
</evidence>
<dbReference type="Proteomes" id="UP000281647">
    <property type="component" value="Unassembled WGS sequence"/>
</dbReference>
<keyword evidence="2" id="KW-0812">Transmembrane</keyword>
<organism evidence="3 4">
    <name type="scientific">Borborobacter arsenicus</name>
    <dbReference type="NCBI Taxonomy" id="1851146"/>
    <lineage>
        <taxon>Bacteria</taxon>
        <taxon>Pseudomonadati</taxon>
        <taxon>Pseudomonadota</taxon>
        <taxon>Alphaproteobacteria</taxon>
        <taxon>Hyphomicrobiales</taxon>
        <taxon>Phyllobacteriaceae</taxon>
        <taxon>Borborobacter</taxon>
    </lineage>
</organism>
<evidence type="ECO:0000256" key="2">
    <source>
        <dbReference type="SAM" id="Phobius"/>
    </source>
</evidence>
<dbReference type="EMBL" id="RKST01000032">
    <property type="protein sequence ID" value="RUM95712.1"/>
    <property type="molecule type" value="Genomic_DNA"/>
</dbReference>
<feature type="region of interest" description="Disordered" evidence="1">
    <location>
        <begin position="72"/>
        <end position="92"/>
    </location>
</feature>
<proteinExistence type="predicted"/>
<gene>
    <name evidence="3" type="ORF">EET67_21540</name>
</gene>
<protein>
    <submittedName>
        <fullName evidence="3">DUF2933 domain-containing protein</fullName>
    </submittedName>
</protein>
<keyword evidence="2" id="KW-1133">Transmembrane helix</keyword>
<name>A0A432V0Y9_9HYPH</name>
<dbReference type="Pfam" id="PF11666">
    <property type="entry name" value="DUF2933"/>
    <property type="match status" value="1"/>
</dbReference>
<dbReference type="OrthoDB" id="7285349at2"/>
<feature type="transmembrane region" description="Helical" evidence="2">
    <location>
        <begin position="21"/>
        <end position="43"/>
    </location>
</feature>
<evidence type="ECO:0000313" key="3">
    <source>
        <dbReference type="EMBL" id="RUM95712.1"/>
    </source>
</evidence>
<feature type="transmembrane region" description="Helical" evidence="2">
    <location>
        <begin position="49"/>
        <end position="68"/>
    </location>
</feature>